<dbReference type="AlphaFoldDB" id="A0A931FAT0"/>
<organism evidence="1 2">
    <name type="scientific">Enterococcus lacertideformus</name>
    <dbReference type="NCBI Taxonomy" id="2771493"/>
    <lineage>
        <taxon>Bacteria</taxon>
        <taxon>Bacillati</taxon>
        <taxon>Bacillota</taxon>
        <taxon>Bacilli</taxon>
        <taxon>Lactobacillales</taxon>
        <taxon>Enterococcaceae</taxon>
        <taxon>Enterococcus</taxon>
    </lineage>
</organism>
<keyword evidence="2" id="KW-1185">Reference proteome</keyword>
<evidence type="ECO:0008006" key="3">
    <source>
        <dbReference type="Google" id="ProtNLM"/>
    </source>
</evidence>
<accession>A0A931FAT0</accession>
<reference evidence="1" key="1">
    <citation type="submission" date="2020-09" db="EMBL/GenBank/DDBJ databases">
        <title>Genomic insights into the novelty and pathogenicity of a unique biofilm-forming Enterococcus sp. bacteria (Enterococcus lacertideformus) identified in reptiles.</title>
        <authorList>
            <person name="Agius J.E."/>
            <person name="Phalen D.N."/>
            <person name="Rose K."/>
            <person name="Eden J.-S."/>
        </authorList>
    </citation>
    <scope>NUCLEOTIDE SEQUENCE</scope>
    <source>
        <strain evidence="1">PHRS 0518</strain>
    </source>
</reference>
<sequence>METEEQRRKRKAKKKIEMQRLCQMLDIEGWEQNEAILNEVRAIVQLGKPKKKKPINLSRVKILIFDSCKMASFSAIYLSGIIT</sequence>
<comment type="caution">
    <text evidence="1">The sequence shown here is derived from an EMBL/GenBank/DDBJ whole genome shotgun (WGS) entry which is preliminary data.</text>
</comment>
<name>A0A931FAT0_9ENTE</name>
<dbReference type="EMBL" id="JADAKE010000013">
    <property type="protein sequence ID" value="MBF8807752.1"/>
    <property type="molecule type" value="Genomic_DNA"/>
</dbReference>
<evidence type="ECO:0000313" key="1">
    <source>
        <dbReference type="EMBL" id="MBF8807752.1"/>
    </source>
</evidence>
<evidence type="ECO:0000313" key="2">
    <source>
        <dbReference type="Proteomes" id="UP000637757"/>
    </source>
</evidence>
<gene>
    <name evidence="1" type="ORF">IC227_04425</name>
</gene>
<dbReference type="Proteomes" id="UP000637757">
    <property type="component" value="Unassembled WGS sequence"/>
</dbReference>
<proteinExistence type="predicted"/>
<protein>
    <recommendedName>
        <fullName evidence="3">Flagellar motor switch protein</fullName>
    </recommendedName>
</protein>